<gene>
    <name evidence="8" type="ORF">WAT24_10595</name>
</gene>
<dbReference type="SMART" id="SM00862">
    <property type="entry name" value="Trans_reg_C"/>
    <property type="match status" value="1"/>
</dbReference>
<dbReference type="InterPro" id="IPR019734">
    <property type="entry name" value="TPR_rpt"/>
</dbReference>
<comment type="caution">
    <text evidence="8">The sequence shown here is derived from an EMBL/GenBank/DDBJ whole genome shotgun (WGS) entry which is preliminary data.</text>
</comment>
<keyword evidence="9" id="KW-1185">Reference proteome</keyword>
<proteinExistence type="predicted"/>
<dbReference type="SMART" id="SM00028">
    <property type="entry name" value="TPR"/>
    <property type="match status" value="6"/>
</dbReference>
<feature type="region of interest" description="Disordered" evidence="6">
    <location>
        <begin position="117"/>
        <end position="137"/>
    </location>
</feature>
<dbReference type="SUPFAM" id="SSF81901">
    <property type="entry name" value="HCP-like"/>
    <property type="match status" value="1"/>
</dbReference>
<feature type="repeat" description="TPR" evidence="4">
    <location>
        <begin position="435"/>
        <end position="468"/>
    </location>
</feature>
<dbReference type="EMBL" id="JBBBNY010000006">
    <property type="protein sequence ID" value="MEI7037205.1"/>
    <property type="molecule type" value="Genomic_DNA"/>
</dbReference>
<dbReference type="InterPro" id="IPR051012">
    <property type="entry name" value="CellSynth/LPSAsmb/PSIAsmb"/>
</dbReference>
<dbReference type="RefSeq" id="WP_336807833.1">
    <property type="nucleotide sequence ID" value="NZ_JBBBNY010000006.1"/>
</dbReference>
<evidence type="ECO:0000313" key="9">
    <source>
        <dbReference type="Proteomes" id="UP001381174"/>
    </source>
</evidence>
<name>A0ABU8JD20_9GAMM</name>
<feature type="DNA-binding region" description="OmpR/PhoB-type" evidence="5">
    <location>
        <begin position="9"/>
        <end position="107"/>
    </location>
</feature>
<dbReference type="Gene3D" id="1.10.10.10">
    <property type="entry name" value="Winged helix-like DNA-binding domain superfamily/Winged helix DNA-binding domain"/>
    <property type="match status" value="1"/>
</dbReference>
<accession>A0ABU8JD20</accession>
<evidence type="ECO:0000256" key="2">
    <source>
        <dbReference type="ARBA" id="ARBA00022803"/>
    </source>
</evidence>
<dbReference type="Gene3D" id="3.40.50.10070">
    <property type="entry name" value="TolB, N-terminal domain"/>
    <property type="match status" value="1"/>
</dbReference>
<evidence type="ECO:0000256" key="6">
    <source>
        <dbReference type="SAM" id="MobiDB-lite"/>
    </source>
</evidence>
<dbReference type="SUPFAM" id="SSF46894">
    <property type="entry name" value="C-terminal effector domain of the bipartite response regulators"/>
    <property type="match status" value="1"/>
</dbReference>
<dbReference type="InterPro" id="IPR001867">
    <property type="entry name" value="OmpR/PhoB-type_DNA-bd"/>
</dbReference>
<sequence length="563" mass="63600">MAIESNSPRVDYAFGDIRVEPAAHRVLRDGHELELEPKAYAVLLQFVTHPGELIRHDDLLEHVWGHKCVTPASLSRIISQLRQKLGDEAAEPRYIQTVHGLGYRLIAGVVEKHPTEAFAAERDAPRPRRHPDGDPDRRRIAVLPFVNMSGDVENEYFSDGIAEEILSLLTKLPQLKVSSRTSSFFFKGKEADLQTIAAKLDVGTVLEGSVRRAGNRVRITAQLIDVASDSTLWAETYDRELRDVFAIQDDIAQSIVDALKVTLSPKERRAIQYVATADVQAYDFYLRGRRHFYAWNRRDSLRAIAMYERAIARDPKYAAAWAGLSDAYVMRHRFLDRNPEHVDRAMEASERALQMDSDSAEAHASRGLALYISQRYQEAERQFETAMMLNPNLLEGCFMYGMICSSLGNFQKAAWLYLRAAEVSPTDYLPQVYLAQAYSEMGRKDDETKTRHRALELIERALAANPDDARARYMGAASFAALGEKAKAIEWANLALRSSEDEPMIFYNAACTFAVLEEHDRAIDLLERAVQLGWGDRAWMANDSDLASLRGKPRFEALLTSLN</sequence>
<keyword evidence="1" id="KW-0677">Repeat</keyword>
<dbReference type="NCBIfam" id="NF047558">
    <property type="entry name" value="TPR_END_plus"/>
    <property type="match status" value="1"/>
</dbReference>
<evidence type="ECO:0000256" key="4">
    <source>
        <dbReference type="PROSITE-ProRule" id="PRU00339"/>
    </source>
</evidence>
<feature type="repeat" description="TPR" evidence="4">
    <location>
        <begin position="360"/>
        <end position="393"/>
    </location>
</feature>
<dbReference type="PANTHER" id="PTHR45586:SF1">
    <property type="entry name" value="LIPOPOLYSACCHARIDE ASSEMBLY PROTEIN B"/>
    <property type="match status" value="1"/>
</dbReference>
<dbReference type="InterPro" id="IPR011990">
    <property type="entry name" value="TPR-like_helical_dom_sf"/>
</dbReference>
<dbReference type="PANTHER" id="PTHR45586">
    <property type="entry name" value="TPR REPEAT-CONTAINING PROTEIN PA4667"/>
    <property type="match status" value="1"/>
</dbReference>
<keyword evidence="3 5" id="KW-0238">DNA-binding</keyword>
<dbReference type="Gene3D" id="1.25.40.10">
    <property type="entry name" value="Tetratricopeptide repeat domain"/>
    <property type="match status" value="2"/>
</dbReference>
<dbReference type="Pfam" id="PF13181">
    <property type="entry name" value="TPR_8"/>
    <property type="match status" value="1"/>
</dbReference>
<evidence type="ECO:0000313" key="8">
    <source>
        <dbReference type="EMBL" id="MEI7037205.1"/>
    </source>
</evidence>
<dbReference type="Pfam" id="PF00486">
    <property type="entry name" value="Trans_reg_C"/>
    <property type="match status" value="1"/>
</dbReference>
<evidence type="ECO:0000256" key="3">
    <source>
        <dbReference type="ARBA" id="ARBA00023125"/>
    </source>
</evidence>
<dbReference type="PROSITE" id="PS50005">
    <property type="entry name" value="TPR"/>
    <property type="match status" value="2"/>
</dbReference>
<evidence type="ECO:0000259" key="7">
    <source>
        <dbReference type="PROSITE" id="PS51755"/>
    </source>
</evidence>
<dbReference type="Proteomes" id="UP001381174">
    <property type="component" value="Unassembled WGS sequence"/>
</dbReference>
<dbReference type="InterPro" id="IPR013105">
    <property type="entry name" value="TPR_2"/>
</dbReference>
<keyword evidence="2 4" id="KW-0802">TPR repeat</keyword>
<dbReference type="InterPro" id="IPR036388">
    <property type="entry name" value="WH-like_DNA-bd_sf"/>
</dbReference>
<dbReference type="Pfam" id="PF07719">
    <property type="entry name" value="TPR_2"/>
    <property type="match status" value="1"/>
</dbReference>
<protein>
    <submittedName>
        <fullName evidence="8">Winged helix-turn-helix domain-containing protein</fullName>
    </submittedName>
</protein>
<dbReference type="Pfam" id="PF13432">
    <property type="entry name" value="TPR_16"/>
    <property type="match status" value="2"/>
</dbReference>
<dbReference type="CDD" id="cd00383">
    <property type="entry name" value="trans_reg_C"/>
    <property type="match status" value="1"/>
</dbReference>
<dbReference type="PROSITE" id="PS51755">
    <property type="entry name" value="OMPR_PHOB"/>
    <property type="match status" value="1"/>
</dbReference>
<dbReference type="InterPro" id="IPR016032">
    <property type="entry name" value="Sig_transdc_resp-reg_C-effctor"/>
</dbReference>
<evidence type="ECO:0000256" key="1">
    <source>
        <dbReference type="ARBA" id="ARBA00022737"/>
    </source>
</evidence>
<feature type="domain" description="OmpR/PhoB-type" evidence="7">
    <location>
        <begin position="9"/>
        <end position="107"/>
    </location>
</feature>
<evidence type="ECO:0000256" key="5">
    <source>
        <dbReference type="PROSITE-ProRule" id="PRU01091"/>
    </source>
</evidence>
<organism evidence="8 9">
    <name type="scientific">Fulvimonas yonginensis</name>
    <dbReference type="NCBI Taxonomy" id="1495200"/>
    <lineage>
        <taxon>Bacteria</taxon>
        <taxon>Pseudomonadati</taxon>
        <taxon>Pseudomonadota</taxon>
        <taxon>Gammaproteobacteria</taxon>
        <taxon>Lysobacterales</taxon>
        <taxon>Rhodanobacteraceae</taxon>
        <taxon>Fulvimonas</taxon>
    </lineage>
</organism>
<reference evidence="8 9" key="1">
    <citation type="journal article" date="2014" name="Int. J. Syst. Evol. Microbiol.">
        <title>Fulvimonas yonginensis sp. nov., isolated from greenhouse soil, and emended description of the genus Fulvimonas.</title>
        <authorList>
            <person name="Ahn J.H."/>
            <person name="Kim S.J."/>
            <person name="Weon H.Y."/>
            <person name="Hong S.B."/>
            <person name="Seok S.J."/>
            <person name="Kwon S.W."/>
        </authorList>
    </citation>
    <scope>NUCLEOTIDE SEQUENCE [LARGE SCALE GENOMIC DNA]</scope>
    <source>
        <strain evidence="8 9">KACC 16952</strain>
    </source>
</reference>